<reference evidence="2 3" key="1">
    <citation type="submission" date="2022-06" db="EMBL/GenBank/DDBJ databases">
        <title>Genomic Encyclopedia of Archaeal and Bacterial Type Strains, Phase II (KMG-II): from individual species to whole genera.</title>
        <authorList>
            <person name="Goeker M."/>
        </authorList>
    </citation>
    <scope>NUCLEOTIDE SEQUENCE [LARGE SCALE GENOMIC DNA]</scope>
    <source>
        <strain evidence="2 3">DSM 44255</strain>
    </source>
</reference>
<evidence type="ECO:0000256" key="1">
    <source>
        <dbReference type="SAM" id="MobiDB-lite"/>
    </source>
</evidence>
<dbReference type="RefSeq" id="WP_253887220.1">
    <property type="nucleotide sequence ID" value="NZ_BAAAVB010000013.1"/>
</dbReference>
<dbReference type="EMBL" id="JAMTCO010000006">
    <property type="protein sequence ID" value="MCP2270239.1"/>
    <property type="molecule type" value="Genomic_DNA"/>
</dbReference>
<comment type="caution">
    <text evidence="2">The sequence shown here is derived from an EMBL/GenBank/DDBJ whole genome shotgun (WGS) entry which is preliminary data.</text>
</comment>
<accession>A0ABT1IC87</accession>
<dbReference type="PANTHER" id="PTHR32305:SF17">
    <property type="entry name" value="TRNA NUCLEASE WAPA"/>
    <property type="match status" value="1"/>
</dbReference>
<feature type="compositionally biased region" description="Low complexity" evidence="1">
    <location>
        <begin position="1261"/>
        <end position="1276"/>
    </location>
</feature>
<dbReference type="InterPro" id="IPR006530">
    <property type="entry name" value="YD"/>
</dbReference>
<sequence>MPYRLFDAARIRWGRHLLMVWVAVIALIAAGLSVVNPPAASAAPSRLPAATPDKVIPHQDVALTGTRRPSPTDTGPRSSSTWPAAGAADVVLGAAPVAANAPDRSLRGSAAQKAGDLPVRVATGKVGKSGVRVEVAARSLAERAKVNGVVLALRPAAGDPGSATVSVDYASFRYAGGADLGSRLRLVGLPECALTTPDLPACQVQTPLASRNNAVAQSVAADLPLRSAGPTVLAAAAGAEGPSGAFTASSLTPASAWSVAGNSGGFSWSYPIALPPAAAGSAANPKVTLGYSSASVDGRTSATNNQSSWIGQGWGYTPGFVERTYRSCASDTTLPQAQQTGDLCWAGHIVTMHLAGRSTSLIRNDADGTWRPASDDGSRVELLTGAANGARNGEYWRVTTTSGAQFYFGRNEGPGRTTQDPTNSTWTAPVYGPRSGDPCYNAAGFAQSKCDQAWRWNLDYVEDPHGNATLYHYAPETNFYGANKGTTGVQYTRGGTLKNIQYGLRKVGGSVYGTAPGQVVFDVTERCVPSGAITCAPAQFTAANAASWPDTPQDQQCLSGATCNNHSPSFWTTKRLSTITTKYDAGSGPVKVESYALTQSFPTVGDPELRLDQIVRTAYDAAGTGTASPPVTFTSQLLDNRVSGYNGQPAMAHWRMTNVATETGSQVQISYLPTECTSTTVPTDLANNTKRCFPVYWTLPLNQNPTLDFFHIYPVSRILVQDANAVSPTQRTDYSYLGNPAWHYDDNELVKPANRTYGQFRGYSQVEIRNGDPARVVNGVADAQTLTRTTYFRGMNGDTLPGNQQRSATVTNSLGEVRADDDVFAGTAHETQTFLGSGGAQLTSSITEPTKLATTATRVRTGLPADTADIVATTKTRTITALAAGGTRSTSATNRFDATGRLVSTTDSATGIPDRCTTLVYADNTTSWIRDRVAETFSSTATCPTTGQVSAPAPVVAAKRQYYDLSATLGAVPGAGDLTRTDTATANTGGTLTYATTETATFDALGRALTTTDALGRQSSTAYTPSGGGVLSKLDMTNPKNQTSSVTTEPAHGTTIKSVDVAGRITEASHDSLGRVTAVWKPGRSKSAGDAANLQFSYLVRADGPLAVTTKTLVDYGTGTNYVTSIQLFDSTGQLRQTQSDDVSDPTGVTKRVVSETFYDSHGWVTGSHNRYVTTGVPATTLITVPDASVDDRTVTGHDASGREVLSTSYQGLTAKATTTTVHGGDRVTTFGPTGGATRMSVTDALGRETEVRDYLTQPTVTGNVVSGGTSSTSTNRYNTQGQVDRRTDAAGNNWDYEYDFLGRKTGTTDPDTGHWTQVLDLAGQTTSTTDGRGQSLSYDYDVLGRRTAEYSGIGAGRTKIASWTYDTATGGVGKLQSSTRYTSTGNYLVGVSGYNSQGLPTNNVVQIPASDTGLNGLYTTTFSYTSTGQRSGVTPPTKGGLPGEALTFTVDRYGNQSQTYSNVWDYVSGSTYNAAGEATQYQLSSGNNAGTLSFERDARTHLLTGTNLSVQAATPLVDDLRYTYDPAGNVTKIVNARPANTRTQCFGYDALRRLTQAWTATDACAAPVSSSTVGGPDPYWTSWTFDPTGLRTGQVKHGIGQADTTTSYTYPAAGGTRPHTLTSTATTGPGGSSSTSYGYDGSGNTTTRTVGATHTLTWNENNKLAKVQSPAGDTTYVYDADGNKLVRREPGKTILYLPGQEFARDNATGTVVGTRYYTHNGTVVASRVGAASPVYLHADHHGTAQVSVAAVGFAVTRREFDPYGNPIGTVQGGPWQDNHGFLDMPTNTSTSLVDIGARGYDATTGRFISVDPVFDGADPQSWAAYSYANNAPTTSSDPTGLTRVDPGEEGIPLQSGPTEPVRFSQKPGGTNPTYVPPVQRPAGKPGIAQGERAQQPHVSHEDTRKILKDIYLPAGPQTRWKGDGTTWDAVRHEFLTGEKVWGSYHVVAAADRLNGLVNLLEEDRKRPFYSAEDRKVVTDIVKRGYETLQLEDIDGASTKYVNESPGRKTQLENIKKNINSLPIAESFSDAKFEQQHPKQKPVQVREPTTRGFMRGLGVIGILPGIAEGIRGFTDGNPCGPVVAFDVTGMFCATYDWTPA</sequence>
<dbReference type="PANTHER" id="PTHR32305">
    <property type="match status" value="1"/>
</dbReference>
<keyword evidence="3" id="KW-1185">Reference proteome</keyword>
<dbReference type="NCBIfam" id="TIGR03696">
    <property type="entry name" value="Rhs_assc_core"/>
    <property type="match status" value="1"/>
</dbReference>
<gene>
    <name evidence="2" type="ORF">LV75_002740</name>
</gene>
<proteinExistence type="predicted"/>
<feature type="region of interest" description="Disordered" evidence="1">
    <location>
        <begin position="41"/>
        <end position="82"/>
    </location>
</feature>
<protein>
    <submittedName>
        <fullName evidence="2">RHS repeat-associated core domain-containing protein</fullName>
    </submittedName>
</protein>
<dbReference type="InterPro" id="IPR050708">
    <property type="entry name" value="T6SS_VgrG/RHS"/>
</dbReference>
<feature type="region of interest" description="Disordered" evidence="1">
    <location>
        <begin position="1609"/>
        <end position="1642"/>
    </location>
</feature>
<feature type="compositionally biased region" description="Polar residues" evidence="1">
    <location>
        <begin position="67"/>
        <end position="82"/>
    </location>
</feature>
<evidence type="ECO:0000313" key="2">
    <source>
        <dbReference type="EMBL" id="MCP2270239.1"/>
    </source>
</evidence>
<dbReference type="InterPro" id="IPR022385">
    <property type="entry name" value="Rhs_assc_core"/>
</dbReference>
<dbReference type="Proteomes" id="UP001205185">
    <property type="component" value="Unassembled WGS sequence"/>
</dbReference>
<feature type="compositionally biased region" description="Low complexity" evidence="1">
    <location>
        <begin position="1621"/>
        <end position="1642"/>
    </location>
</feature>
<organism evidence="2 3">
    <name type="scientific">Actinokineospora diospyrosa</name>
    <dbReference type="NCBI Taxonomy" id="103728"/>
    <lineage>
        <taxon>Bacteria</taxon>
        <taxon>Bacillati</taxon>
        <taxon>Actinomycetota</taxon>
        <taxon>Actinomycetes</taxon>
        <taxon>Pseudonocardiales</taxon>
        <taxon>Pseudonocardiaceae</taxon>
        <taxon>Actinokineospora</taxon>
    </lineage>
</organism>
<dbReference type="NCBIfam" id="TIGR01643">
    <property type="entry name" value="YD_repeat_2x"/>
    <property type="match status" value="2"/>
</dbReference>
<dbReference type="Gene3D" id="2.180.10.10">
    <property type="entry name" value="RHS repeat-associated core"/>
    <property type="match status" value="1"/>
</dbReference>
<evidence type="ECO:0000313" key="3">
    <source>
        <dbReference type="Proteomes" id="UP001205185"/>
    </source>
</evidence>
<feature type="region of interest" description="Disordered" evidence="1">
    <location>
        <begin position="1848"/>
        <end position="1877"/>
    </location>
</feature>
<name>A0ABT1IC87_9PSEU</name>
<feature type="compositionally biased region" description="Low complexity" evidence="1">
    <location>
        <begin position="41"/>
        <end position="52"/>
    </location>
</feature>
<feature type="region of interest" description="Disordered" evidence="1">
    <location>
        <begin position="1261"/>
        <end position="1280"/>
    </location>
</feature>